<reference evidence="1 2" key="1">
    <citation type="journal article" date="2014" name="Nat. Genet.">
        <title>Genome and transcriptome of the porcine whipworm Trichuris suis.</title>
        <authorList>
            <person name="Jex A.R."/>
            <person name="Nejsum P."/>
            <person name="Schwarz E.M."/>
            <person name="Hu L."/>
            <person name="Young N.D."/>
            <person name="Hall R.S."/>
            <person name="Korhonen P.K."/>
            <person name="Liao S."/>
            <person name="Thamsborg S."/>
            <person name="Xia J."/>
            <person name="Xu P."/>
            <person name="Wang S."/>
            <person name="Scheerlinck J.P."/>
            <person name="Hofmann A."/>
            <person name="Sternberg P.W."/>
            <person name="Wang J."/>
            <person name="Gasser R.B."/>
        </authorList>
    </citation>
    <scope>NUCLEOTIDE SEQUENCE [LARGE SCALE GENOMIC DNA]</scope>
    <source>
        <strain evidence="1">DCEP-RM93M</strain>
    </source>
</reference>
<sequence length="95" mass="10917">MVQSSHCRRVRRLCPTQASRQGVWENHAQPRVAEDGVSDGNLQHYKSCDSCNDVPDDSARNRRNIFRIASTSLLCAALRPWKRSDSQRAYGRFRI</sequence>
<organism evidence="1 2">
    <name type="scientific">Trichuris suis</name>
    <name type="common">pig whipworm</name>
    <dbReference type="NCBI Taxonomy" id="68888"/>
    <lineage>
        <taxon>Eukaryota</taxon>
        <taxon>Metazoa</taxon>
        <taxon>Ecdysozoa</taxon>
        <taxon>Nematoda</taxon>
        <taxon>Enoplea</taxon>
        <taxon>Dorylaimia</taxon>
        <taxon>Trichinellida</taxon>
        <taxon>Trichuridae</taxon>
        <taxon>Trichuris</taxon>
    </lineage>
</organism>
<proteinExistence type="predicted"/>
<dbReference type="AlphaFoldDB" id="A0A085M8J6"/>
<protein>
    <submittedName>
        <fullName evidence="1">Uncharacterized protein</fullName>
    </submittedName>
</protein>
<dbReference type="EMBL" id="KL363216">
    <property type="protein sequence ID" value="KFD53542.1"/>
    <property type="molecule type" value="Genomic_DNA"/>
</dbReference>
<dbReference type="Proteomes" id="UP000030764">
    <property type="component" value="Unassembled WGS sequence"/>
</dbReference>
<keyword evidence="2" id="KW-1185">Reference proteome</keyword>
<gene>
    <name evidence="1" type="ORF">M513_05648</name>
</gene>
<accession>A0A085M8J6</accession>
<name>A0A085M8J6_9BILA</name>
<evidence type="ECO:0000313" key="1">
    <source>
        <dbReference type="EMBL" id="KFD53542.1"/>
    </source>
</evidence>
<evidence type="ECO:0000313" key="2">
    <source>
        <dbReference type="Proteomes" id="UP000030764"/>
    </source>
</evidence>